<feature type="compositionally biased region" description="Basic and acidic residues" evidence="2">
    <location>
        <begin position="990"/>
        <end position="1011"/>
    </location>
</feature>
<sequence>MLCLDKEDELKIYKKYHFRKCENNEILKYKDSLSENSNTNVKQFHSKQNDDSPPPPPPSYPLRNKKNNVDCADCADCADYADRADRADHVDDMTDEIIYISTSTCNSFIFIITKFCFYIYDNYDFSFVNFHALKHDDDAYKKYGYHGRVFLSPFDNTVYIISKNLVYVYAYKIRNKHEVVMLDYEKNVHTVNISDHSDNDSSSGNENEYYEYITYIKRMYRKKTLHKYVSIKLVTMLFLPIPSNCLIITKRNVLFFSYNTDEIFISDNIKTILANSAHLKDGKGLANINKVVINTRIVNLKSIYSRKGNKNGDTRKRAGQKKKGKKKKKFYGEKLHKDRQSTFNFCKWENKKKKKKTRYHYFYKKKGGLIRRCCRNSPLSQNIRTYCNRVKHDIISAGRSKKKRLRNTKIGEEKYRNKEKKIAGKKKDYDPFYLYSSNGENNLFKFFKNKNSHIGKYDECRQGITIEGISKVEFYVHNDYLLLLSRGGDFYIFSFFHNFFNFSKGKACYHSGKRVHGRVQRREAKDETETWEKCTNDGNRCGHGREEKKCTNVEKNEPVIGLYIGHGIADMSMNIHRKLLILITADFTIKGYSTHPYICKHTFRKSIFTIDTFSTSNCEPSYYNFLLWNKQHNFFLVSFNQSSYYIYNTNGTLYYSRKIHTSDYSRWEKGETSNRDVETKLDEIQSPNGETNHVKIPNQGETLNQQRWQNRRIFSEKDKIQMKRYPITKKEESDTELRPSVCLTGEATSTICNDFKNDGNLFKGSYRKSEEILQIERNYVHIAFVFNDYKLFFITRKDEICYYINVKNFLYLNDIYSKNKLFHYNSNYYTNEYYKKIYIGMNNIVMFDANINDYNLINHEKNMFKIKKITTPFNFIKKSYINFNNTYMLIIFKGISIYSMRKKTFSYFVDNFLKLFFHNYPSGWLYNDVFFVCCLHNKYDENNFKYFKKKKDTAGGRNGVFFNRAISMDGKMSFELFNMDYGSAQVNSVHYEDSGGKGDDSGRREAEKGAEDEAGEGAEDEAEDEAGEGADDRKGMRDKDGSSYLESDGDESSNDESSDDEQTSARNKQDEGGEGQGEEENSDETPILNYLFNFNHNESDTYYKFFEEYFNSNKGNIYTKPFVPFYYNFFLKKDTNVFLKKYIEKRRKERSLIRKNQELIPSQNDYANGYTMHGYYVGLQGKVSNYIPKSGSKNDEDNNLQGYARGEDCSGKDDNGKNGDNKNRFSAHHCGRNSRGSNSGCSFVCASSSSLDSDINTEERDGKRKGLKRKNKPQCYYRLGESISFEKSNEEEEEEEEEHIQNLGREYEEILNKHNFYYVVYFYNINNVLRFTNYIGSIRLLYRPILTHVYYEKGGMEGDDEEEEAEAEVEAERRKEKVARGHLNYRFLIILDAFYNLLCFRISEEKNNNLHKMGCMLTSEIVFFLPLNRDQDFVEATCFYSLFDIYNYVFLHYDNSISFLHIYKDNNNCYDFEHVRICKNKVDYLEIVKDYKNYLYFSLPTPIKHIWPTPIYYIYLFYYYVVYIIYNINRTNEKWSNRHFFASASASGKCREPVEDQTNVERKSVMRKTNKEKKKCLRENVIELPVDEKKETSLNGVTNKYCCQRGIYSTAVSEGKLDACAMDSSSFDLFSLIPSDKSKMKERYTYFENVFVHKLIEHSSNYRSLIRLKKKISTEKIKCWEKSLDEALFYVNNFSAFFEKLFLSYEDGIKESKEKEKSEIKNIYLHKRYRKHRKYVCCNKWQKRSTLLEKTFFSLYLHILRKSKNVVGKLNKTISKYNLFSILEELKGKEKTCYIYLGSKANLNVISISKCADQVCLMGALKGFLCFQKNRYINCHLIIYRYMKLNRPAKENYAHFHHIMHSMGLFISIVCSQTERGHIKGLPSDAASKSISPCMFDKIGFKINSYVNFILLKFLKLYSDVYSYRAKKYQPMYDSHSRKNKFRSLVVNTMVKYIRYNAFVINILDILLYKSLNKLNDFYISAYKIVYNLLTDLSVASFYEVIISKERRECLLNITIIVLYCIFLGMKYKEKKKVKALERTICNSIFCPEQTPTNKVPIFKDSSTQKKKKKENAEGKKEKLKEDLIAFLRGNSVSANPNDISKVNQLRGSIKDEHVYLMILYLLRMKKGKNTQGNQEENKEENTIFEIKSDYAYKMNCNVYYVALYLLCILKKRYAFHLFTLLNILRNYCKFHISEVVINIIRKMDPYISAILIYAFGNFTPHNLMELCLPKGKYNICSLYIINIQNYIGIYDVRKFYCMYFLYMSFRYNIKYAMSLIHYMSILFYTLFEKKTNRIFHWNYLGLEKREIPKLLAPSRNNSDNYLFFLSCLCTLNSLSSFQFKQVKDTNILLHLFENLCKREKSEREYSLDEKIKAQHPSPRTNNHYIYNTELVEGGRRKKNWLKIKSFIIKGFQMNRVIYEFFYNKDIIHITSKNRDVFCKLHTCNSNVFECGSLGGYQPKKQYSRQPPNQLCTQPSEEKGVNYCEVQNIYIRFILLIQNIVCYYIQNMLWFELYYFVCYLRVDILSFFSYTYFFKSTLFQNIFWGICPIDVSQHCADNSQFYFLSFDTPDKVEKEKKNYPNESNHSAGGNNSSILEKCNHLVGEQPKGGYNNCGGKDEQNDRCYGKNEDITQMDIKQGDKNKSKKGKKSKRSPSQDEHRHKGEEMSKTSQNRKNVKNIPSCNNPNDAIRKHLDADAGYVEYMQYMKKLKAIFEKVEKESEVIHTEFSYNESSQRPIFFIDIYKSFKNHFKIYCVKTKGKKKDSISFSEPYLRRISKNEMEKKRNKYRTNINLFNIYNKLTNYTFLETYFAPSVYTYIPIYNTLRYLYYFFNVCNINNKKYSKKKIKYEIKRRIYNYITNNIIDLKMKNIKNSKHKEIKKKNYSIIDICTIHKNDMVWFLLRIFLLLKLPIHALALILYCKNYVLLNILLNLFPYLYHIINYILNMNGAHFLFRKKEESKKTKNNTTYEPKTNDNLILVSEEFNKQLCEYCYRSILHYKRKRITPFSSKICEKIYKKKNTYREEDRSIYDHFLSCECLNNLIFLRKKLSTIRKSV</sequence>
<dbReference type="VEuPathDB" id="PlasmoDB:POWCR01_120052100"/>
<feature type="compositionally biased region" description="Basic residues" evidence="2">
    <location>
        <begin position="2642"/>
        <end position="2651"/>
    </location>
</feature>
<evidence type="ECO:0000313" key="5">
    <source>
        <dbReference type="Proteomes" id="UP000243200"/>
    </source>
</evidence>
<accession>A0A1C3KVY6</accession>
<keyword evidence="3" id="KW-0472">Membrane</keyword>
<feature type="region of interest" description="Disordered" evidence="2">
    <location>
        <begin position="42"/>
        <end position="65"/>
    </location>
</feature>
<feature type="transmembrane region" description="Helical" evidence="3">
    <location>
        <begin position="1510"/>
        <end position="1528"/>
    </location>
</feature>
<evidence type="ECO:0000313" key="4">
    <source>
        <dbReference type="EMBL" id="SBT78361.1"/>
    </source>
</evidence>
<feature type="region of interest" description="Disordered" evidence="2">
    <location>
        <begin position="1188"/>
        <end position="1220"/>
    </location>
</feature>
<feature type="compositionally biased region" description="Acidic residues" evidence="2">
    <location>
        <begin position="1047"/>
        <end position="1062"/>
    </location>
</feature>
<feature type="region of interest" description="Disordered" evidence="2">
    <location>
        <begin position="308"/>
        <end position="329"/>
    </location>
</feature>
<protein>
    <submittedName>
        <fullName evidence="4">Uncharacterized protein</fullName>
    </submittedName>
</protein>
<feature type="compositionally biased region" description="Basic and acidic residues" evidence="2">
    <location>
        <begin position="2653"/>
        <end position="2666"/>
    </location>
</feature>
<feature type="compositionally biased region" description="Acidic residues" evidence="2">
    <location>
        <begin position="1012"/>
        <end position="1029"/>
    </location>
</feature>
<dbReference type="EMBL" id="LT594516">
    <property type="protein sequence ID" value="SBT78361.1"/>
    <property type="molecule type" value="Genomic_DNA"/>
</dbReference>
<organism evidence="4 5">
    <name type="scientific">Plasmodium ovale</name>
    <name type="common">malaria parasite P. ovale</name>
    <dbReference type="NCBI Taxonomy" id="36330"/>
    <lineage>
        <taxon>Eukaryota</taxon>
        <taxon>Sar</taxon>
        <taxon>Alveolata</taxon>
        <taxon>Apicomplexa</taxon>
        <taxon>Aconoidasida</taxon>
        <taxon>Haemosporida</taxon>
        <taxon>Plasmodiidae</taxon>
        <taxon>Plasmodium</taxon>
        <taxon>Plasmodium (Plasmodium)</taxon>
    </lineage>
</organism>
<proteinExistence type="predicted"/>
<feature type="transmembrane region" description="Helical" evidence="3">
    <location>
        <begin position="2898"/>
        <end position="2918"/>
    </location>
</feature>
<name>A0A1C3KVY6_PLAOA</name>
<feature type="compositionally biased region" description="Polar residues" evidence="2">
    <location>
        <begin position="2667"/>
        <end position="2685"/>
    </location>
</feature>
<keyword evidence="3" id="KW-0812">Transmembrane</keyword>
<feature type="compositionally biased region" description="Acidic residues" evidence="2">
    <location>
        <begin position="1072"/>
        <end position="1083"/>
    </location>
</feature>
<dbReference type="VEuPathDB" id="PlasmoDB:PocGH01_12057400"/>
<keyword evidence="1" id="KW-0175">Coiled coil</keyword>
<feature type="compositionally biased region" description="Basic residues" evidence="2">
    <location>
        <begin position="317"/>
        <end position="329"/>
    </location>
</feature>
<dbReference type="Proteomes" id="UP000243200">
    <property type="component" value="Chromosome 12"/>
</dbReference>
<reference evidence="4 5" key="1">
    <citation type="submission" date="2016-06" db="EMBL/GenBank/DDBJ databases">
        <authorList>
            <consortium name="Pathogen Informatics"/>
        </authorList>
    </citation>
    <scope>NUCLEOTIDE SEQUENCE [LARGE SCALE GENOMIC DNA]</scope>
    <source>
        <strain evidence="4">PowCR01</strain>
    </source>
</reference>
<evidence type="ECO:0000256" key="3">
    <source>
        <dbReference type="SAM" id="Phobius"/>
    </source>
</evidence>
<feature type="region of interest" description="Disordered" evidence="2">
    <location>
        <begin position="2628"/>
        <end position="2686"/>
    </location>
</feature>
<gene>
    <name evidence="4" type="primary">PowCR01_120052100</name>
    <name evidence="4" type="ORF">POWCR01_120052100</name>
</gene>
<feature type="region of interest" description="Disordered" evidence="2">
    <location>
        <begin position="990"/>
        <end position="1084"/>
    </location>
</feature>
<keyword evidence="3" id="KW-1133">Transmembrane helix</keyword>
<feature type="transmembrane region" description="Helical" evidence="3">
    <location>
        <begin position="2011"/>
        <end position="2028"/>
    </location>
</feature>
<evidence type="ECO:0000256" key="1">
    <source>
        <dbReference type="SAM" id="Coils"/>
    </source>
</evidence>
<dbReference type="OrthoDB" id="377511at2759"/>
<feature type="compositionally biased region" description="Basic and acidic residues" evidence="2">
    <location>
        <begin position="1205"/>
        <end position="1220"/>
    </location>
</feature>
<evidence type="ECO:0000256" key="2">
    <source>
        <dbReference type="SAM" id="MobiDB-lite"/>
    </source>
</evidence>
<feature type="coiled-coil region" evidence="1">
    <location>
        <begin position="1286"/>
        <end position="1313"/>
    </location>
</feature>
<feature type="compositionally biased region" description="Basic and acidic residues" evidence="2">
    <location>
        <begin position="1030"/>
        <end position="1041"/>
    </location>
</feature>